<evidence type="ECO:0000313" key="3">
    <source>
        <dbReference type="Proteomes" id="UP000835052"/>
    </source>
</evidence>
<gene>
    <name evidence="2" type="ORF">CAUJ_LOCUS5126</name>
</gene>
<dbReference type="AlphaFoldDB" id="A0A8S1H1E4"/>
<accession>A0A8S1H1E4</accession>
<evidence type="ECO:0000256" key="1">
    <source>
        <dbReference type="SAM" id="MobiDB-lite"/>
    </source>
</evidence>
<evidence type="ECO:0000313" key="2">
    <source>
        <dbReference type="EMBL" id="CAD6189207.1"/>
    </source>
</evidence>
<keyword evidence="3" id="KW-1185">Reference proteome</keyword>
<proteinExistence type="predicted"/>
<comment type="caution">
    <text evidence="2">The sequence shown here is derived from an EMBL/GenBank/DDBJ whole genome shotgun (WGS) entry which is preliminary data.</text>
</comment>
<sequence>MPEREFPISDSMKESKNWRKTMNGKIFQKKVALIGMKAHLTKEELERAEMLVDSFMESLELRLHIGPPCPAWTCFGMKEYRVSNWELTDCWMRVTWIFYFVLNPHLRTYGLRDDEEELVRAIFPLMNNQEVIFALRRCTEFCIILLEMDNKCNGKSQTTMMRYFLENTLRIFRRRLQRFVLVLREIAQTAINLYSGHHFTNPGHVDHFSDHTPIRTTFERLYFLISKQKLWSSLQELTFVPTKSKRKLTASHQLLVSGTAWPGIRVVAGITPLNEDQETPPIVTISLRPDVNIINNGFPLINFESAASIAYSYALLQQNGYVYNQPYTPEMSPSVSTSRNAPSYSGLPLPIVLADRNVRSSSAQVDEEDGQGNSGASS</sequence>
<protein>
    <submittedName>
        <fullName evidence="2">Uncharacterized protein</fullName>
    </submittedName>
</protein>
<reference evidence="2" key="1">
    <citation type="submission" date="2020-10" db="EMBL/GenBank/DDBJ databases">
        <authorList>
            <person name="Kikuchi T."/>
        </authorList>
    </citation>
    <scope>NUCLEOTIDE SEQUENCE</scope>
    <source>
        <strain evidence="2">NKZ352</strain>
    </source>
</reference>
<feature type="region of interest" description="Disordered" evidence="1">
    <location>
        <begin position="358"/>
        <end position="378"/>
    </location>
</feature>
<dbReference type="EMBL" id="CAJGYM010000010">
    <property type="protein sequence ID" value="CAD6189207.1"/>
    <property type="molecule type" value="Genomic_DNA"/>
</dbReference>
<dbReference type="Proteomes" id="UP000835052">
    <property type="component" value="Unassembled WGS sequence"/>
</dbReference>
<name>A0A8S1H1E4_9PELO</name>
<organism evidence="2 3">
    <name type="scientific">Caenorhabditis auriculariae</name>
    <dbReference type="NCBI Taxonomy" id="2777116"/>
    <lineage>
        <taxon>Eukaryota</taxon>
        <taxon>Metazoa</taxon>
        <taxon>Ecdysozoa</taxon>
        <taxon>Nematoda</taxon>
        <taxon>Chromadorea</taxon>
        <taxon>Rhabditida</taxon>
        <taxon>Rhabditina</taxon>
        <taxon>Rhabditomorpha</taxon>
        <taxon>Rhabditoidea</taxon>
        <taxon>Rhabditidae</taxon>
        <taxon>Peloderinae</taxon>
        <taxon>Caenorhabditis</taxon>
    </lineage>
</organism>